<keyword evidence="2" id="KW-0378">Hydrolase</keyword>
<dbReference type="InterPro" id="IPR006683">
    <property type="entry name" value="Thioestr_dom"/>
</dbReference>
<evidence type="ECO:0000313" key="4">
    <source>
        <dbReference type="EMBL" id="CUV12812.1"/>
    </source>
</evidence>
<dbReference type="EMBL" id="LN899819">
    <property type="protein sequence ID" value="CUV12812.1"/>
    <property type="molecule type" value="Genomic_DNA"/>
</dbReference>
<dbReference type="AlphaFoldDB" id="A0A0S4TS39"/>
<reference evidence="4" key="1">
    <citation type="submission" date="2015-10" db="EMBL/GenBank/DDBJ databases">
        <authorList>
            <person name="Gilbert D.G."/>
        </authorList>
    </citation>
    <scope>NUCLEOTIDE SEQUENCE</scope>
    <source>
        <strain evidence="4">Phyl III-seqv23</strain>
    </source>
</reference>
<evidence type="ECO:0000259" key="3">
    <source>
        <dbReference type="Pfam" id="PF03061"/>
    </source>
</evidence>
<comment type="similarity">
    <text evidence="1">Belongs to the thioesterase PaaI family.</text>
</comment>
<proteinExistence type="inferred from homology"/>
<sequence>MLQAMTRGELPRASISDTIPMTMASIDAGSVRFTARADKRHLNPLGGVHGGFAATVPDSVTGGAILSMPEAGVSYGTVDLNVKRVQAVPVDTPLVAEGRVLHVSRTIGVPEGTLFAPATGSPAHASPCAGTGLRDLPPSTAMAGHLSCGDADALAAGSLPADLMLAPPRPGRDRRYPAGHAPAGAARAAWSPWAG</sequence>
<dbReference type="PANTHER" id="PTHR21660:SF1">
    <property type="entry name" value="ACYL-COENZYME A THIOESTERASE 13"/>
    <property type="match status" value="1"/>
</dbReference>
<dbReference type="NCBIfam" id="TIGR00369">
    <property type="entry name" value="unchar_dom_1"/>
    <property type="match status" value="1"/>
</dbReference>
<evidence type="ECO:0000256" key="2">
    <source>
        <dbReference type="ARBA" id="ARBA00022801"/>
    </source>
</evidence>
<dbReference type="CDD" id="cd03443">
    <property type="entry name" value="PaaI_thioesterase"/>
    <property type="match status" value="1"/>
</dbReference>
<evidence type="ECO:0000256" key="1">
    <source>
        <dbReference type="ARBA" id="ARBA00008324"/>
    </source>
</evidence>
<dbReference type="Gene3D" id="3.10.129.10">
    <property type="entry name" value="Hotdog Thioesterase"/>
    <property type="match status" value="1"/>
</dbReference>
<dbReference type="SUPFAM" id="SSF54637">
    <property type="entry name" value="Thioesterase/thiol ester dehydrase-isomerase"/>
    <property type="match status" value="1"/>
</dbReference>
<gene>
    <name evidence="4" type="ORF">RUN39_v1_430032</name>
</gene>
<name>A0A0S4TS39_RALSL</name>
<dbReference type="GO" id="GO:0047617">
    <property type="term" value="F:fatty acyl-CoA hydrolase activity"/>
    <property type="evidence" value="ECO:0007669"/>
    <property type="project" value="InterPro"/>
</dbReference>
<feature type="domain" description="Thioesterase" evidence="3">
    <location>
        <begin position="46"/>
        <end position="116"/>
    </location>
</feature>
<protein>
    <recommendedName>
        <fullName evidence="3">Thioesterase domain-containing protein</fullName>
    </recommendedName>
</protein>
<dbReference type="InterPro" id="IPR029069">
    <property type="entry name" value="HotDog_dom_sf"/>
</dbReference>
<dbReference type="InterPro" id="IPR003736">
    <property type="entry name" value="PAAI_dom"/>
</dbReference>
<accession>A0A0S4TS39</accession>
<dbReference type="InterPro" id="IPR039298">
    <property type="entry name" value="ACOT13"/>
</dbReference>
<dbReference type="PANTHER" id="PTHR21660">
    <property type="entry name" value="THIOESTERASE SUPERFAMILY MEMBER-RELATED"/>
    <property type="match status" value="1"/>
</dbReference>
<organism evidence="4">
    <name type="scientific">Ralstonia solanacearum</name>
    <name type="common">Pseudomonas solanacearum</name>
    <dbReference type="NCBI Taxonomy" id="305"/>
    <lineage>
        <taxon>Bacteria</taxon>
        <taxon>Pseudomonadati</taxon>
        <taxon>Pseudomonadota</taxon>
        <taxon>Betaproteobacteria</taxon>
        <taxon>Burkholderiales</taxon>
        <taxon>Burkholderiaceae</taxon>
        <taxon>Ralstonia</taxon>
        <taxon>Ralstonia solanacearum species complex</taxon>
    </lineage>
</organism>
<dbReference type="Pfam" id="PF03061">
    <property type="entry name" value="4HBT"/>
    <property type="match status" value="1"/>
</dbReference>